<name>A0AAY5L6A1_ESOLU</name>
<evidence type="ECO:0000313" key="4">
    <source>
        <dbReference type="Proteomes" id="UP000265140"/>
    </source>
</evidence>
<dbReference type="GeneTree" id="ENSGT00980000199274"/>
<dbReference type="AlphaFoldDB" id="A0AAY5L6A1"/>
<evidence type="ECO:0000256" key="2">
    <source>
        <dbReference type="SAM" id="MobiDB-lite"/>
    </source>
</evidence>
<evidence type="ECO:0000313" key="3">
    <source>
        <dbReference type="Ensembl" id="ENSELUP00000096045.1"/>
    </source>
</evidence>
<keyword evidence="1" id="KW-0175">Coiled coil</keyword>
<proteinExistence type="predicted"/>
<dbReference type="Gene3D" id="1.20.5.2280">
    <property type="match status" value="1"/>
</dbReference>
<dbReference type="SUPFAM" id="SSF57997">
    <property type="entry name" value="Tropomyosin"/>
    <property type="match status" value="1"/>
</dbReference>
<evidence type="ECO:0008006" key="5">
    <source>
        <dbReference type="Google" id="ProtNLM"/>
    </source>
</evidence>
<accession>A0AAY5L6A1</accession>
<sequence>TQILFQHGVNLVLQDKKGKASKKEDQPNPKDEGGEEHMAAVLAELRTLRKEHAEASKDTKDSLTRVEAALAELDERMTKLEQRMTENEQRLSDAEDKSQRNERALHYLLQRDASLSAKCEDLESRARRNNVRIYE</sequence>
<reference evidence="3" key="3">
    <citation type="submission" date="2025-09" db="UniProtKB">
        <authorList>
            <consortium name="Ensembl"/>
        </authorList>
    </citation>
    <scope>IDENTIFICATION</scope>
</reference>
<feature type="coiled-coil region" evidence="1">
    <location>
        <begin position="38"/>
        <end position="104"/>
    </location>
</feature>
<dbReference type="Ensembl" id="ENSELUT00000098578.1">
    <property type="protein sequence ID" value="ENSELUP00000096045.1"/>
    <property type="gene ID" value="ENSELUG00000039053.1"/>
</dbReference>
<feature type="region of interest" description="Disordered" evidence="2">
    <location>
        <begin position="14"/>
        <end position="37"/>
    </location>
</feature>
<reference evidence="3" key="2">
    <citation type="submission" date="2025-08" db="UniProtKB">
        <authorList>
            <consortium name="Ensembl"/>
        </authorList>
    </citation>
    <scope>IDENTIFICATION</scope>
</reference>
<reference evidence="3 4" key="1">
    <citation type="submission" date="2020-02" db="EMBL/GenBank/DDBJ databases">
        <title>Esox lucius (northern pike) genome, fEsoLuc1, primary haplotype.</title>
        <authorList>
            <person name="Myers G."/>
            <person name="Karagic N."/>
            <person name="Meyer A."/>
            <person name="Pippel M."/>
            <person name="Reichard M."/>
            <person name="Winkler S."/>
            <person name="Tracey A."/>
            <person name="Sims Y."/>
            <person name="Howe K."/>
            <person name="Rhie A."/>
            <person name="Formenti G."/>
            <person name="Durbin R."/>
            <person name="Fedrigo O."/>
            <person name="Jarvis E.D."/>
        </authorList>
    </citation>
    <scope>NUCLEOTIDE SEQUENCE [LARGE SCALE GENOMIC DNA]</scope>
</reference>
<protein>
    <recommendedName>
        <fullName evidence="5">Myosin tail domain-containing protein</fullName>
    </recommendedName>
</protein>
<keyword evidence="4" id="KW-1185">Reference proteome</keyword>
<evidence type="ECO:0000256" key="1">
    <source>
        <dbReference type="SAM" id="Coils"/>
    </source>
</evidence>
<dbReference type="Proteomes" id="UP000265140">
    <property type="component" value="Chromosome 21"/>
</dbReference>
<organism evidence="3 4">
    <name type="scientific">Esox lucius</name>
    <name type="common">Northern pike</name>
    <dbReference type="NCBI Taxonomy" id="8010"/>
    <lineage>
        <taxon>Eukaryota</taxon>
        <taxon>Metazoa</taxon>
        <taxon>Chordata</taxon>
        <taxon>Craniata</taxon>
        <taxon>Vertebrata</taxon>
        <taxon>Euteleostomi</taxon>
        <taxon>Actinopterygii</taxon>
        <taxon>Neopterygii</taxon>
        <taxon>Teleostei</taxon>
        <taxon>Protacanthopterygii</taxon>
        <taxon>Esociformes</taxon>
        <taxon>Esocidae</taxon>
        <taxon>Esox</taxon>
    </lineage>
</organism>